<comment type="cofactor">
    <cofactor evidence="1">
        <name>Fe cation</name>
        <dbReference type="ChEBI" id="CHEBI:24875"/>
    </cofactor>
</comment>
<evidence type="ECO:0000313" key="12">
    <source>
        <dbReference type="EMBL" id="CAB5126777.1"/>
    </source>
</evidence>
<dbReference type="SUPFAM" id="SSF55961">
    <property type="entry name" value="Bet v1-like"/>
    <property type="match status" value="1"/>
</dbReference>
<evidence type="ECO:0000256" key="5">
    <source>
        <dbReference type="ARBA" id="ARBA00023004"/>
    </source>
</evidence>
<keyword evidence="6" id="KW-0411">Iron-sulfur</keyword>
<evidence type="ECO:0000313" key="10">
    <source>
        <dbReference type="EMBL" id="CAB4608765.1"/>
    </source>
</evidence>
<keyword evidence="7" id="KW-0520">NAD</keyword>
<keyword evidence="2" id="KW-0001">2Fe-2S</keyword>
<evidence type="ECO:0000256" key="3">
    <source>
        <dbReference type="ARBA" id="ARBA00022723"/>
    </source>
</evidence>
<evidence type="ECO:0000259" key="8">
    <source>
        <dbReference type="PROSITE" id="PS51296"/>
    </source>
</evidence>
<dbReference type="InterPro" id="IPR015881">
    <property type="entry name" value="ARHD_Rieske_2Fe_2S"/>
</dbReference>
<dbReference type="EMBL" id="CAFBQJ010000196">
    <property type="protein sequence ID" value="CAB5052951.1"/>
    <property type="molecule type" value="Genomic_DNA"/>
</dbReference>
<dbReference type="EMBL" id="CAEZUK010000230">
    <property type="protein sequence ID" value="CAB4608765.1"/>
    <property type="molecule type" value="Genomic_DNA"/>
</dbReference>
<feature type="domain" description="Rieske" evidence="8">
    <location>
        <begin position="69"/>
        <end position="166"/>
    </location>
</feature>
<evidence type="ECO:0000256" key="6">
    <source>
        <dbReference type="ARBA" id="ARBA00023014"/>
    </source>
</evidence>
<dbReference type="Pfam" id="PF00848">
    <property type="entry name" value="Ring_hydroxyl_A"/>
    <property type="match status" value="1"/>
</dbReference>
<dbReference type="Gene3D" id="3.90.380.10">
    <property type="entry name" value="Naphthalene 1,2-dioxygenase Alpha Subunit, Chain A, domain 1"/>
    <property type="match status" value="1"/>
</dbReference>
<dbReference type="EMBL" id="CAFBRX010000107">
    <property type="protein sequence ID" value="CAB5126777.1"/>
    <property type="molecule type" value="Genomic_DNA"/>
</dbReference>
<gene>
    <name evidence="9" type="ORF">UFOPK1421_00472</name>
    <name evidence="10" type="ORF">UFOPK1820_01214</name>
    <name evidence="11" type="ORF">UFOPK4275_01015</name>
    <name evidence="12" type="ORF">UFOPK4422_01062</name>
</gene>
<accession>A0A6J6BFT1</accession>
<keyword evidence="4" id="KW-0560">Oxidoreductase</keyword>
<dbReference type="CDD" id="cd03469">
    <property type="entry name" value="Rieske_RO_Alpha_N"/>
    <property type="match status" value="1"/>
</dbReference>
<dbReference type="PANTHER" id="PTHR43756">
    <property type="entry name" value="CHOLINE MONOOXYGENASE, CHLOROPLASTIC"/>
    <property type="match status" value="1"/>
</dbReference>
<evidence type="ECO:0000256" key="2">
    <source>
        <dbReference type="ARBA" id="ARBA00022714"/>
    </source>
</evidence>
<keyword evidence="3" id="KW-0479">Metal-binding</keyword>
<keyword evidence="5" id="KW-0408">Iron</keyword>
<dbReference type="CDD" id="cd08882">
    <property type="entry name" value="RHO_alpha_C_MupW-like"/>
    <property type="match status" value="1"/>
</dbReference>
<dbReference type="PANTHER" id="PTHR43756:SF5">
    <property type="entry name" value="CHOLINE MONOOXYGENASE, CHLOROPLASTIC"/>
    <property type="match status" value="1"/>
</dbReference>
<proteinExistence type="predicted"/>
<dbReference type="InterPro" id="IPR001663">
    <property type="entry name" value="Rng_hydr_dOase-A"/>
</dbReference>
<dbReference type="Pfam" id="PF00355">
    <property type="entry name" value="Rieske"/>
    <property type="match status" value="1"/>
</dbReference>
<evidence type="ECO:0000256" key="7">
    <source>
        <dbReference type="ARBA" id="ARBA00023027"/>
    </source>
</evidence>
<dbReference type="PROSITE" id="PS00570">
    <property type="entry name" value="RING_HYDROXYL_ALPHA"/>
    <property type="match status" value="1"/>
</dbReference>
<dbReference type="GO" id="GO:0051537">
    <property type="term" value="F:2 iron, 2 sulfur cluster binding"/>
    <property type="evidence" value="ECO:0007669"/>
    <property type="project" value="UniProtKB-KW"/>
</dbReference>
<protein>
    <submittedName>
        <fullName evidence="9">Unannotated protein</fullName>
    </submittedName>
</protein>
<reference evidence="9" key="1">
    <citation type="submission" date="2020-05" db="EMBL/GenBank/DDBJ databases">
        <authorList>
            <person name="Chiriac C."/>
            <person name="Salcher M."/>
            <person name="Ghai R."/>
            <person name="Kavagutti S V."/>
        </authorList>
    </citation>
    <scope>NUCLEOTIDE SEQUENCE</scope>
</reference>
<dbReference type="InterPro" id="IPR015879">
    <property type="entry name" value="Ring_hydroxy_dOase_asu_C_dom"/>
</dbReference>
<dbReference type="Gene3D" id="2.102.10.10">
    <property type="entry name" value="Rieske [2Fe-2S] iron-sulphur domain"/>
    <property type="match status" value="1"/>
</dbReference>
<organism evidence="9">
    <name type="scientific">freshwater metagenome</name>
    <dbReference type="NCBI Taxonomy" id="449393"/>
    <lineage>
        <taxon>unclassified sequences</taxon>
        <taxon>metagenomes</taxon>
        <taxon>ecological metagenomes</taxon>
    </lineage>
</organism>
<name>A0A6J6BFT1_9ZZZZ</name>
<dbReference type="EMBL" id="CAEZSL010000037">
    <property type="protein sequence ID" value="CAB4537822.1"/>
    <property type="molecule type" value="Genomic_DNA"/>
</dbReference>
<dbReference type="InterPro" id="IPR036922">
    <property type="entry name" value="Rieske_2Fe-2S_sf"/>
</dbReference>
<dbReference type="AlphaFoldDB" id="A0A6J6BFT1"/>
<evidence type="ECO:0000313" key="9">
    <source>
        <dbReference type="EMBL" id="CAB4537822.1"/>
    </source>
</evidence>
<dbReference type="InterPro" id="IPR017941">
    <property type="entry name" value="Rieske_2Fe-2S"/>
</dbReference>
<dbReference type="GO" id="GO:0005506">
    <property type="term" value="F:iron ion binding"/>
    <property type="evidence" value="ECO:0007669"/>
    <property type="project" value="InterPro"/>
</dbReference>
<evidence type="ECO:0000313" key="11">
    <source>
        <dbReference type="EMBL" id="CAB5052951.1"/>
    </source>
</evidence>
<dbReference type="GO" id="GO:0016491">
    <property type="term" value="F:oxidoreductase activity"/>
    <property type="evidence" value="ECO:0007669"/>
    <property type="project" value="UniProtKB-KW"/>
</dbReference>
<dbReference type="PROSITE" id="PS51296">
    <property type="entry name" value="RIESKE"/>
    <property type="match status" value="1"/>
</dbReference>
<sequence length="481" mass="53929">MTAVESEIGKDRSTGPSVQDLLVADSRQVPLSLTDHSYVSQGKADVPKLRYTSHEFAALENEYMWTRTWQMACTLDELAQPGDHVVYDVADQSLIVTRTKDGSIKAFHNSCLHRGTKLRVEDGRVASFRCPFHGWRWDLNGELAEIPAQWDFPQVLHESDTDLPQALVAVWCGFVFVNLDPEAMPFEKVADKLIEHFGRDFDMENRYKAFHAVKEVPANWKVCMEAFAEGYHVIATHPQILEFAGDTNSEYSIWADSPFVTRFINGFGIQSPHLGDLSEQQVADAYLAFSARSARGSVEVPDGSSAREVVAEIFRSVMGPIYGKDLSNVSDSEMLDAHLYHLFPAFAPWAGVGQSLTYRWRPGPTPDTCYMDVLRMMPVPDGQERPAPAPIQRLRLEQSWKEAEGMSGLADVFEQDMANLPKVQLGLKITAKNAKKGVSFGLYQEARMRLIHRHIDQCIIDGLNADHRDVSELTPFITPPG</sequence>
<evidence type="ECO:0000256" key="4">
    <source>
        <dbReference type="ARBA" id="ARBA00023002"/>
    </source>
</evidence>
<dbReference type="SUPFAM" id="SSF50022">
    <property type="entry name" value="ISP domain"/>
    <property type="match status" value="1"/>
</dbReference>
<dbReference type="PRINTS" id="PR00090">
    <property type="entry name" value="RNGDIOXGNASE"/>
</dbReference>
<evidence type="ECO:0000256" key="1">
    <source>
        <dbReference type="ARBA" id="ARBA00001962"/>
    </source>
</evidence>